<proteinExistence type="predicted"/>
<dbReference type="PANTHER" id="PTHR34992:SF1">
    <property type="entry name" value="COPPER ACQUISITION FACTOR BIM1-LIKE DOMAIN-CONTAINING PROTEIN"/>
    <property type="match status" value="1"/>
</dbReference>
<accession>A0A8H4W0H1</accession>
<evidence type="ECO:0000256" key="3">
    <source>
        <dbReference type="ARBA" id="ARBA00022622"/>
    </source>
</evidence>
<feature type="domain" description="Copper acquisition factor BIM1-like" evidence="9">
    <location>
        <begin position="16"/>
        <end position="158"/>
    </location>
</feature>
<dbReference type="AlphaFoldDB" id="A0A8H4W0H1"/>
<keyword evidence="6" id="KW-0325">Glycoprotein</keyword>
<keyword evidence="3" id="KW-0336">GPI-anchor</keyword>
<keyword evidence="5" id="KW-0472">Membrane</keyword>
<feature type="chain" id="PRO_5034484935" description="Copper acquisition factor BIM1-like domain-containing protein" evidence="8">
    <location>
        <begin position="18"/>
        <end position="216"/>
    </location>
</feature>
<dbReference type="InterPro" id="IPR046936">
    <property type="entry name" value="BIM1-like"/>
</dbReference>
<dbReference type="InterPro" id="IPR046530">
    <property type="entry name" value="BIM1-like_dom"/>
</dbReference>
<gene>
    <name evidence="10" type="ORF">G7Y89_g9016</name>
</gene>
<keyword evidence="11" id="KW-1185">Reference proteome</keyword>
<keyword evidence="4 8" id="KW-0732">Signal</keyword>
<evidence type="ECO:0000256" key="1">
    <source>
        <dbReference type="ARBA" id="ARBA00004609"/>
    </source>
</evidence>
<evidence type="ECO:0000256" key="7">
    <source>
        <dbReference type="ARBA" id="ARBA00023288"/>
    </source>
</evidence>
<keyword evidence="7" id="KW-0449">Lipoprotein</keyword>
<evidence type="ECO:0000313" key="10">
    <source>
        <dbReference type="EMBL" id="KAF4629126.1"/>
    </source>
</evidence>
<evidence type="ECO:0000313" key="11">
    <source>
        <dbReference type="Proteomes" id="UP000566819"/>
    </source>
</evidence>
<dbReference type="OrthoDB" id="2146436at2759"/>
<reference evidence="10 11" key="1">
    <citation type="submission" date="2020-03" db="EMBL/GenBank/DDBJ databases">
        <title>Draft Genome Sequence of Cudoniella acicularis.</title>
        <authorList>
            <person name="Buettner E."/>
            <person name="Kellner H."/>
        </authorList>
    </citation>
    <scope>NUCLEOTIDE SEQUENCE [LARGE SCALE GENOMIC DNA]</scope>
    <source>
        <strain evidence="10 11">DSM 108380</strain>
    </source>
</reference>
<evidence type="ECO:0000256" key="6">
    <source>
        <dbReference type="ARBA" id="ARBA00023180"/>
    </source>
</evidence>
<evidence type="ECO:0000256" key="5">
    <source>
        <dbReference type="ARBA" id="ARBA00023136"/>
    </source>
</evidence>
<evidence type="ECO:0000259" key="9">
    <source>
        <dbReference type="Pfam" id="PF20238"/>
    </source>
</evidence>
<comment type="caution">
    <text evidence="10">The sequence shown here is derived from an EMBL/GenBank/DDBJ whole genome shotgun (WGS) entry which is preliminary data.</text>
</comment>
<evidence type="ECO:0000256" key="4">
    <source>
        <dbReference type="ARBA" id="ARBA00022729"/>
    </source>
</evidence>
<protein>
    <recommendedName>
        <fullName evidence="9">Copper acquisition factor BIM1-like domain-containing protein</fullName>
    </recommendedName>
</protein>
<organism evidence="10 11">
    <name type="scientific">Cudoniella acicularis</name>
    <dbReference type="NCBI Taxonomy" id="354080"/>
    <lineage>
        <taxon>Eukaryota</taxon>
        <taxon>Fungi</taxon>
        <taxon>Dikarya</taxon>
        <taxon>Ascomycota</taxon>
        <taxon>Pezizomycotina</taxon>
        <taxon>Leotiomycetes</taxon>
        <taxon>Helotiales</taxon>
        <taxon>Tricladiaceae</taxon>
        <taxon>Cudoniella</taxon>
    </lineage>
</organism>
<dbReference type="CDD" id="cd21176">
    <property type="entry name" value="LPMO_auxiliary-like"/>
    <property type="match status" value="1"/>
</dbReference>
<evidence type="ECO:0000256" key="2">
    <source>
        <dbReference type="ARBA" id="ARBA00022475"/>
    </source>
</evidence>
<dbReference type="GO" id="GO:0098552">
    <property type="term" value="C:side of membrane"/>
    <property type="evidence" value="ECO:0007669"/>
    <property type="project" value="UniProtKB-KW"/>
</dbReference>
<feature type="signal peptide" evidence="8">
    <location>
        <begin position="1"/>
        <end position="17"/>
    </location>
</feature>
<evidence type="ECO:0000256" key="8">
    <source>
        <dbReference type="SAM" id="SignalP"/>
    </source>
</evidence>
<dbReference type="PANTHER" id="PTHR34992">
    <property type="entry name" value="HYPHAL ANASTAMOSIS-7 PROTEIN"/>
    <property type="match status" value="1"/>
</dbReference>
<comment type="subcellular location">
    <subcellularLocation>
        <location evidence="1">Cell membrane</location>
        <topology evidence="1">Lipid-anchor</topology>
        <topology evidence="1">GPI-anchor</topology>
    </subcellularLocation>
</comment>
<dbReference type="EMBL" id="JAAMPI010000716">
    <property type="protein sequence ID" value="KAF4629126.1"/>
    <property type="molecule type" value="Genomic_DNA"/>
</dbReference>
<name>A0A8H4W0H1_9HELO</name>
<dbReference type="Proteomes" id="UP000566819">
    <property type="component" value="Unassembled WGS sequence"/>
</dbReference>
<sequence>MKTTLTALTAFASLASAHFNLNYPAARGFDEDILGTFPCGGQNTVSSNRTVWPISNGEIALTMGHIDANVEVLIAVGNNPGSAFNTVLRKTFTEQGLGTFCMTGFSVPSSLNITDGTNATIQVVTNGDSNGGLYNCADITFSSNAPAVASGVCTNGTGVTAVAATISSQPNETVASATSSGSGTSAMGKSAAVRGFVSAGAGGLAMAGAAALAIVL</sequence>
<dbReference type="GO" id="GO:0005886">
    <property type="term" value="C:plasma membrane"/>
    <property type="evidence" value="ECO:0007669"/>
    <property type="project" value="UniProtKB-SubCell"/>
</dbReference>
<keyword evidence="2" id="KW-1003">Cell membrane</keyword>
<dbReference type="Pfam" id="PF20238">
    <property type="entry name" value="BIM1-like_dom"/>
    <property type="match status" value="1"/>
</dbReference>